<evidence type="ECO:0000256" key="7">
    <source>
        <dbReference type="SAM" id="Phobius"/>
    </source>
</evidence>
<feature type="compositionally biased region" description="Polar residues" evidence="6">
    <location>
        <begin position="228"/>
        <end position="245"/>
    </location>
</feature>
<dbReference type="SMART" id="SM00283">
    <property type="entry name" value="MA"/>
    <property type="match status" value="1"/>
</dbReference>
<feature type="transmembrane region" description="Helical" evidence="7">
    <location>
        <begin position="45"/>
        <end position="62"/>
    </location>
</feature>
<name>A0A1N6NRY2_9GAMM</name>
<keyword evidence="2" id="KW-0997">Cell inner membrane</keyword>
<evidence type="ECO:0000256" key="3">
    <source>
        <dbReference type="ARBA" id="ARBA00023224"/>
    </source>
</evidence>
<feature type="domain" description="Methyl-accepting transducer" evidence="8">
    <location>
        <begin position="229"/>
        <end position="465"/>
    </location>
</feature>
<dbReference type="GO" id="GO:0007165">
    <property type="term" value="P:signal transduction"/>
    <property type="evidence" value="ECO:0007669"/>
    <property type="project" value="UniProtKB-KW"/>
</dbReference>
<dbReference type="PROSITE" id="PS50192">
    <property type="entry name" value="T_SNARE"/>
    <property type="match status" value="1"/>
</dbReference>
<dbReference type="SUPFAM" id="SSF58104">
    <property type="entry name" value="Methyl-accepting chemotaxis protein (MCP) signaling domain"/>
    <property type="match status" value="1"/>
</dbReference>
<dbReference type="GO" id="GO:0005886">
    <property type="term" value="C:plasma membrane"/>
    <property type="evidence" value="ECO:0007669"/>
    <property type="project" value="UniProtKB-SubCell"/>
</dbReference>
<evidence type="ECO:0000256" key="4">
    <source>
        <dbReference type="ARBA" id="ARBA00029447"/>
    </source>
</evidence>
<evidence type="ECO:0000256" key="5">
    <source>
        <dbReference type="PROSITE-ProRule" id="PRU00284"/>
    </source>
</evidence>
<dbReference type="EMBL" id="FTMN01000001">
    <property type="protein sequence ID" value="SIP94908.1"/>
    <property type="molecule type" value="Genomic_DNA"/>
</dbReference>
<proteinExistence type="inferred from homology"/>
<feature type="compositionally biased region" description="Basic and acidic residues" evidence="6">
    <location>
        <begin position="246"/>
        <end position="260"/>
    </location>
</feature>
<dbReference type="PROSITE" id="PS50111">
    <property type="entry name" value="CHEMOTAXIS_TRANSDUC_2"/>
    <property type="match status" value="1"/>
</dbReference>
<keyword evidence="11" id="KW-1185">Reference proteome</keyword>
<dbReference type="PANTHER" id="PTHR32089:SF74">
    <property type="entry name" value="METHYL-ACCEPTING CHEMOTAXIS PROTEIN AER"/>
    <property type="match status" value="1"/>
</dbReference>
<dbReference type="eggNOG" id="COG0840">
    <property type="taxonomic scope" value="Bacteria"/>
</dbReference>
<dbReference type="Pfam" id="PF00015">
    <property type="entry name" value="MCPsignal"/>
    <property type="match status" value="1"/>
</dbReference>
<dbReference type="GO" id="GO:0004888">
    <property type="term" value="F:transmembrane signaling receptor activity"/>
    <property type="evidence" value="ECO:0007669"/>
    <property type="project" value="InterPro"/>
</dbReference>
<dbReference type="Proteomes" id="UP000186895">
    <property type="component" value="Unassembled WGS sequence"/>
</dbReference>
<evidence type="ECO:0000256" key="2">
    <source>
        <dbReference type="ARBA" id="ARBA00022519"/>
    </source>
</evidence>
<accession>A0A1N6NRY2</accession>
<gene>
    <name evidence="10" type="ORF">SAMN05421647_101522</name>
</gene>
<dbReference type="GO" id="GO:0006935">
    <property type="term" value="P:chemotaxis"/>
    <property type="evidence" value="ECO:0007669"/>
    <property type="project" value="InterPro"/>
</dbReference>
<feature type="region of interest" description="Disordered" evidence="6">
    <location>
        <begin position="276"/>
        <end position="297"/>
    </location>
</feature>
<keyword evidence="7" id="KW-1133">Transmembrane helix</keyword>
<evidence type="ECO:0000256" key="6">
    <source>
        <dbReference type="SAM" id="MobiDB-lite"/>
    </source>
</evidence>
<feature type="region of interest" description="Disordered" evidence="6">
    <location>
        <begin position="228"/>
        <end position="260"/>
    </location>
</feature>
<dbReference type="PANTHER" id="PTHR32089">
    <property type="entry name" value="METHYL-ACCEPTING CHEMOTAXIS PROTEIN MCPB"/>
    <property type="match status" value="1"/>
</dbReference>
<dbReference type="STRING" id="49186.SAMN05421647_101522"/>
<sequence length="501" mass="55464">MTAQSQYFSMLGLYQHGDRLMTGVQWFLLLVALSMANWYNTWAEALVIGLPTTLLCTLLVKIQPGSRLTRVTQGLAFMVYSALLIHQSHGMIEFHFSIFVLLAFLLFYRDWLPILAAAGLIAVHHMLFNYLQESDTGVYIFEFRTGWNIVFIHAAFVVFEAALLIYMAHLLSREARQSESLSQLVAHMVVNDGQIDLRADLKEDGSQLERELRNYVFQIRQAVSQTQDGSQRLSTELQHATQRTQDASEKSRQQRNKTDELASAVQELANSFHDVSAHAQHTADTTQEAGSKAQASSQTLSQVSRLIEELAGEITSADQLMQALEQDSREIGEVTELISSIAEQTNLLALNAAIEAARAGDAGRGFAVVADEVRQLAQNTAASTERIKNTAQQLRSRTGDASNSMQNCTLKASDSVQGMQEAVRMLSDITDAVMQINDMNTQIASAAEEQSAVAEEVNQNVTQISDLAQEVDTVVTETSHSADELAQLSKRLSTQVERFKT</sequence>
<keyword evidence="7" id="KW-0812">Transmembrane</keyword>
<feature type="compositionally biased region" description="Polar residues" evidence="6">
    <location>
        <begin position="282"/>
        <end position="297"/>
    </location>
</feature>
<dbReference type="PRINTS" id="PR00260">
    <property type="entry name" value="CHEMTRNSDUCR"/>
</dbReference>
<dbReference type="InterPro" id="IPR004089">
    <property type="entry name" value="MCPsignal_dom"/>
</dbReference>
<dbReference type="RefSeq" id="WP_076460571.1">
    <property type="nucleotide sequence ID" value="NZ_FTMN01000001.1"/>
</dbReference>
<keyword evidence="2" id="KW-1003">Cell membrane</keyword>
<feature type="transmembrane region" description="Helical" evidence="7">
    <location>
        <begin position="149"/>
        <end position="171"/>
    </location>
</feature>
<feature type="transmembrane region" description="Helical" evidence="7">
    <location>
        <begin position="20"/>
        <end position="39"/>
    </location>
</feature>
<dbReference type="FunFam" id="1.10.287.950:FF:000001">
    <property type="entry name" value="Methyl-accepting chemotaxis sensory transducer"/>
    <property type="match status" value="1"/>
</dbReference>
<feature type="domain" description="T-SNARE coiled-coil homology" evidence="9">
    <location>
        <begin position="416"/>
        <end position="478"/>
    </location>
</feature>
<protein>
    <submittedName>
        <fullName evidence="10">Methyl-accepting chemotaxis protein</fullName>
    </submittedName>
</protein>
<dbReference type="AlphaFoldDB" id="A0A1N6NRY2"/>
<dbReference type="InterPro" id="IPR000727">
    <property type="entry name" value="T_SNARE_dom"/>
</dbReference>
<dbReference type="Gene3D" id="1.10.287.950">
    <property type="entry name" value="Methyl-accepting chemotaxis protein"/>
    <property type="match status" value="1"/>
</dbReference>
<feature type="transmembrane region" description="Helical" evidence="7">
    <location>
        <begin position="111"/>
        <end position="128"/>
    </location>
</feature>
<dbReference type="CDD" id="cd11386">
    <property type="entry name" value="MCP_signal"/>
    <property type="match status" value="1"/>
</dbReference>
<reference evidence="10 11" key="1">
    <citation type="submission" date="2017-01" db="EMBL/GenBank/DDBJ databases">
        <authorList>
            <person name="Mah S.A."/>
            <person name="Swanson W.J."/>
            <person name="Moy G.W."/>
            <person name="Vacquier V.D."/>
        </authorList>
    </citation>
    <scope>NUCLEOTIDE SEQUENCE [LARGE SCALE GENOMIC DNA]</scope>
    <source>
        <strain evidence="10 11">DSM 7027</strain>
    </source>
</reference>
<evidence type="ECO:0000259" key="9">
    <source>
        <dbReference type="PROSITE" id="PS50192"/>
    </source>
</evidence>
<evidence type="ECO:0000313" key="10">
    <source>
        <dbReference type="EMBL" id="SIP94908.1"/>
    </source>
</evidence>
<evidence type="ECO:0000313" key="11">
    <source>
        <dbReference type="Proteomes" id="UP000186895"/>
    </source>
</evidence>
<comment type="subcellular location">
    <subcellularLocation>
        <location evidence="1">Cell inner membrane</location>
        <topology evidence="1">Multi-pass membrane protein</topology>
    </subcellularLocation>
</comment>
<evidence type="ECO:0000259" key="8">
    <source>
        <dbReference type="PROSITE" id="PS50111"/>
    </source>
</evidence>
<keyword evidence="3 5" id="KW-0807">Transducer</keyword>
<feature type="transmembrane region" description="Helical" evidence="7">
    <location>
        <begin position="74"/>
        <end position="105"/>
    </location>
</feature>
<dbReference type="InterPro" id="IPR004090">
    <property type="entry name" value="Chemotax_Me-accpt_rcpt"/>
</dbReference>
<keyword evidence="7" id="KW-0472">Membrane</keyword>
<organism evidence="10 11">
    <name type="scientific">Marinobacterium stanieri</name>
    <dbReference type="NCBI Taxonomy" id="49186"/>
    <lineage>
        <taxon>Bacteria</taxon>
        <taxon>Pseudomonadati</taxon>
        <taxon>Pseudomonadota</taxon>
        <taxon>Gammaproteobacteria</taxon>
        <taxon>Oceanospirillales</taxon>
        <taxon>Oceanospirillaceae</taxon>
        <taxon>Marinobacterium</taxon>
    </lineage>
</organism>
<comment type="similarity">
    <text evidence="4">Belongs to the methyl-accepting chemotaxis (MCP) protein family.</text>
</comment>
<evidence type="ECO:0000256" key="1">
    <source>
        <dbReference type="ARBA" id="ARBA00004429"/>
    </source>
</evidence>